<sequence length="303" mass="33591">MAAAAAASGADPGTAFKLLLSCPAGLPRSRVLVKFGQSFDRIPHPDAALEESISEIWNQRLQRNPSLYNGTKFRYGGNAVQYKDDSKQEYHVSLHLGLTDYRTFVGTNLNPLWEKFLVPSEDDPVRCQHMSNPLGNGAIVETSDQKIIVLQRSHNVGEFPGYYVFPGGHSEPQEIGIVGHQTDEENLAPLSERVSQEMFEGIIREVVEETGVPASSLTDPVFIGVSCREMNVRPTAFFFTKCDIDSSGVNELYSKAQDGYESTKLYAVSVEELRGMSQRMPGCHNGGFALYELMRKEFVKMPS</sequence>
<keyword evidence="4" id="KW-0460">Magnesium</keyword>
<dbReference type="Proteomes" id="UP001497457">
    <property type="component" value="Chromosome 12b"/>
</dbReference>
<keyword evidence="8" id="KW-1185">Reference proteome</keyword>
<evidence type="ECO:0000313" key="7">
    <source>
        <dbReference type="EMBL" id="CAL4910620.1"/>
    </source>
</evidence>
<evidence type="ECO:0000256" key="3">
    <source>
        <dbReference type="ARBA" id="ARBA00022801"/>
    </source>
</evidence>
<dbReference type="InterPro" id="IPR055295">
    <property type="entry name" value="NUDT22/NUDT9-like"/>
</dbReference>
<evidence type="ECO:0000313" key="8">
    <source>
        <dbReference type="Proteomes" id="UP001497457"/>
    </source>
</evidence>
<proteinExistence type="predicted"/>
<evidence type="ECO:0000256" key="4">
    <source>
        <dbReference type="ARBA" id="ARBA00022842"/>
    </source>
</evidence>
<organism evidence="6 8">
    <name type="scientific">Urochloa decumbens</name>
    <dbReference type="NCBI Taxonomy" id="240449"/>
    <lineage>
        <taxon>Eukaryota</taxon>
        <taxon>Viridiplantae</taxon>
        <taxon>Streptophyta</taxon>
        <taxon>Embryophyta</taxon>
        <taxon>Tracheophyta</taxon>
        <taxon>Spermatophyta</taxon>
        <taxon>Magnoliopsida</taxon>
        <taxon>Liliopsida</taxon>
        <taxon>Poales</taxon>
        <taxon>Poaceae</taxon>
        <taxon>PACMAD clade</taxon>
        <taxon>Panicoideae</taxon>
        <taxon>Panicodae</taxon>
        <taxon>Paniceae</taxon>
        <taxon>Melinidinae</taxon>
        <taxon>Urochloa</taxon>
    </lineage>
</organism>
<dbReference type="GO" id="GO:0016787">
    <property type="term" value="F:hydrolase activity"/>
    <property type="evidence" value="ECO:0007669"/>
    <property type="project" value="UniProtKB-KW"/>
</dbReference>
<evidence type="ECO:0000313" key="6">
    <source>
        <dbReference type="EMBL" id="CAL4903187.1"/>
    </source>
</evidence>
<dbReference type="FunFam" id="3.90.79.10:FF:000062">
    <property type="entry name" value="Nudix hydrolase 9"/>
    <property type="match status" value="1"/>
</dbReference>
<dbReference type="PROSITE" id="PS51462">
    <property type="entry name" value="NUDIX"/>
    <property type="match status" value="1"/>
</dbReference>
<dbReference type="EMBL" id="OZ075122">
    <property type="protein sequence ID" value="CAL4910620.1"/>
    <property type="molecule type" value="Genomic_DNA"/>
</dbReference>
<comment type="cofactor">
    <cofactor evidence="1">
        <name>Mg(2+)</name>
        <dbReference type="ChEBI" id="CHEBI:18420"/>
    </cofactor>
</comment>
<keyword evidence="3" id="KW-0378">Hydrolase</keyword>
<evidence type="ECO:0000259" key="5">
    <source>
        <dbReference type="PROSITE" id="PS51462"/>
    </source>
</evidence>
<dbReference type="InterPro" id="IPR015797">
    <property type="entry name" value="NUDIX_hydrolase-like_dom_sf"/>
</dbReference>
<dbReference type="Gene3D" id="3.90.79.10">
    <property type="entry name" value="Nucleoside Triphosphate Pyrophosphohydrolase"/>
    <property type="match status" value="1"/>
</dbReference>
<dbReference type="Proteomes" id="UP001497457">
    <property type="component" value="Chromosome 11b"/>
</dbReference>
<dbReference type="GO" id="GO:0046872">
    <property type="term" value="F:metal ion binding"/>
    <property type="evidence" value="ECO:0007669"/>
    <property type="project" value="UniProtKB-KW"/>
</dbReference>
<protein>
    <recommendedName>
        <fullName evidence="5">Nudix hydrolase domain-containing protein</fullName>
    </recommendedName>
</protein>
<dbReference type="EMBL" id="OZ075121">
    <property type="protein sequence ID" value="CAL4903187.1"/>
    <property type="molecule type" value="Genomic_DNA"/>
</dbReference>
<feature type="domain" description="Nudix hydrolase" evidence="5">
    <location>
        <begin position="131"/>
        <end position="296"/>
    </location>
</feature>
<keyword evidence="2" id="KW-0479">Metal-binding</keyword>
<dbReference type="SUPFAM" id="SSF55811">
    <property type="entry name" value="Nudix"/>
    <property type="match status" value="1"/>
</dbReference>
<reference evidence="8" key="1">
    <citation type="submission" date="2024-06" db="EMBL/GenBank/DDBJ databases">
        <authorList>
            <person name="Ryan C."/>
        </authorList>
    </citation>
    <scope>NUCLEOTIDE SEQUENCE [LARGE SCALE GENOMIC DNA]</scope>
</reference>
<gene>
    <name evidence="6" type="ORF">URODEC1_LOCUS10389</name>
    <name evidence="7" type="ORF">URODEC1_LOCUS14474</name>
</gene>
<dbReference type="AlphaFoldDB" id="A0ABC8W953"/>
<evidence type="ECO:0000256" key="1">
    <source>
        <dbReference type="ARBA" id="ARBA00001946"/>
    </source>
</evidence>
<name>A0ABC8W953_9POAL</name>
<evidence type="ECO:0000256" key="2">
    <source>
        <dbReference type="ARBA" id="ARBA00022723"/>
    </source>
</evidence>
<dbReference type="InterPro" id="IPR000086">
    <property type="entry name" value="NUDIX_hydrolase_dom"/>
</dbReference>
<dbReference type="PANTHER" id="PTHR31835">
    <property type="entry name" value="URIDINE DIPHOSPHATE GLUCOSE PYROPHOSPHATASE"/>
    <property type="match status" value="1"/>
</dbReference>
<reference evidence="6 8" key="2">
    <citation type="submission" date="2024-10" db="EMBL/GenBank/DDBJ databases">
        <authorList>
            <person name="Ryan C."/>
        </authorList>
    </citation>
    <scope>NUCLEOTIDE SEQUENCE [LARGE SCALE GENOMIC DNA]</scope>
</reference>
<dbReference type="PANTHER" id="PTHR31835:SF1">
    <property type="entry name" value="URIDINE DIPHOSPHATE GLUCOSE PYROPHOSPHATASE NUDT22"/>
    <property type="match status" value="1"/>
</dbReference>
<accession>A0ABC8W953</accession>